<dbReference type="EMBL" id="RBWE01000001">
    <property type="protein sequence ID" value="RKO67141.1"/>
    <property type="molecule type" value="Genomic_DNA"/>
</dbReference>
<gene>
    <name evidence="2" type="ORF">D7024_09380</name>
</gene>
<organism evidence="2 3">
    <name type="scientific">Desulfofundulus salinus</name>
    <dbReference type="NCBI Taxonomy" id="2419843"/>
    <lineage>
        <taxon>Bacteria</taxon>
        <taxon>Bacillati</taxon>
        <taxon>Bacillota</taxon>
        <taxon>Clostridia</taxon>
        <taxon>Eubacteriales</taxon>
        <taxon>Peptococcaceae</taxon>
        <taxon>Desulfofundulus</taxon>
    </lineage>
</organism>
<dbReference type="PANTHER" id="PTHR43236">
    <property type="entry name" value="ANTITOXIN HIGA1"/>
    <property type="match status" value="1"/>
</dbReference>
<evidence type="ECO:0000313" key="2">
    <source>
        <dbReference type="EMBL" id="RKO67141.1"/>
    </source>
</evidence>
<evidence type="ECO:0000313" key="3">
    <source>
        <dbReference type="Proteomes" id="UP000271256"/>
    </source>
</evidence>
<dbReference type="PANTHER" id="PTHR43236:SF1">
    <property type="entry name" value="BLL7220 PROTEIN"/>
    <property type="match status" value="1"/>
</dbReference>
<dbReference type="Pfam" id="PF06114">
    <property type="entry name" value="Peptidase_M78"/>
    <property type="match status" value="1"/>
</dbReference>
<name>A0A494WVT3_9FIRM</name>
<dbReference type="AlphaFoldDB" id="A0A494WVT3"/>
<proteinExistence type="predicted"/>
<feature type="domain" description="IrrE N-terminal-like" evidence="1">
    <location>
        <begin position="72"/>
        <end position="174"/>
    </location>
</feature>
<accession>A0A494WVT3</accession>
<dbReference type="Proteomes" id="UP000271256">
    <property type="component" value="Unassembled WGS sequence"/>
</dbReference>
<protein>
    <submittedName>
        <fullName evidence="2">ImmA/IrrE family metallo-endopeptidase</fullName>
    </submittedName>
</protein>
<dbReference type="InterPro" id="IPR052345">
    <property type="entry name" value="Rad_response_metalloprotease"/>
</dbReference>
<keyword evidence="3" id="KW-1185">Reference proteome</keyword>
<comment type="caution">
    <text evidence="2">The sequence shown here is derived from an EMBL/GenBank/DDBJ whole genome shotgun (WGS) entry which is preliminary data.</text>
</comment>
<reference evidence="2 3" key="1">
    <citation type="submission" date="2018-10" db="EMBL/GenBank/DDBJ databases">
        <authorList>
            <person name="Grouzdev D.S."/>
            <person name="Krutkina M.S."/>
            <person name="Tourova T.P."/>
            <person name="Nazina T.N."/>
        </authorList>
    </citation>
    <scope>NUCLEOTIDE SEQUENCE [LARGE SCALE GENOMIC DNA]</scope>
    <source>
        <strain evidence="2 3">435</strain>
    </source>
</reference>
<dbReference type="OrthoDB" id="9796786at2"/>
<dbReference type="Gene3D" id="1.10.10.2910">
    <property type="match status" value="1"/>
</dbReference>
<sequence>MTKNIKKYIITEAEMDPHATVIMILKDLNPSFPLSLRVLADYIKEKITDRPIEFHPYPLPTEATALCYCRPSFQKIRILLNSNRPMESQRFGGFHELGHLALEHKIGILRIWGEDITGEEDPLERAQADQFAVEMMMPETHVFQVATRFAHPLRLINEMKKTFGASMEAVIRRIVELRIYHGGFFLYDPWKLYFAYYTHDFDYTSQKLKDIMIYEYRRLRPGDFVERELPDGTMEYCVKWRNGQVLLALVQGRGSLYESLAKSWSHWFGINFWEKRGKPDFA</sequence>
<dbReference type="InterPro" id="IPR010359">
    <property type="entry name" value="IrrE_HExxH"/>
</dbReference>
<evidence type="ECO:0000259" key="1">
    <source>
        <dbReference type="Pfam" id="PF06114"/>
    </source>
</evidence>